<dbReference type="InterPro" id="IPR027417">
    <property type="entry name" value="P-loop_NTPase"/>
</dbReference>
<dbReference type="SUPFAM" id="SSF52540">
    <property type="entry name" value="P-loop containing nucleoside triphosphate hydrolases"/>
    <property type="match status" value="1"/>
</dbReference>
<comment type="caution">
    <text evidence="1">The sequence shown here is derived from an EMBL/GenBank/DDBJ whole genome shotgun (WGS) entry which is preliminary data.</text>
</comment>
<name>A0ABT2LRV6_9HYPH</name>
<sequence>MNAPVAACWRAEDARAIFVTEALEGNDAIFLATHTPIEGFDVAGRDAGEFSGQDEQAILEALGDPTRQHAFCVVQGEPGSGKSHLIRWLSVNWPHTGDIKLLLRRADGSLEGAIRQLRDRLPSEFAPLFDNLGQRQKATLRGRANIFLSTLANTLEPGHFDTPLPDEGWCKQFAPAELLAHPAIRTGWNAPSRILNLLEGAGGERNSATASFDLFDIQELGDLCRPILGDASIPRCRDLARRLARESDTIQAFRDQQWLPDELAEEHRDQFPNSLSLIKTLNLRRNDAIQNVLGVSAQSLKTLFRQVREALAERGQRLVLLLEDITSWEGLDDSLIDVLVFNASARGEASEKPVCPLISVVGVTPAYYDKLQGNYRQRITHEVQLGHATDGLQDVATLREIGTRRQFAVRYLAAVRAGPAALNGWLGEVREGREIEPPNRCNTCPRQESCFEIFGDEGGIGLFPFTEHAFDRFFDALKENDNGQTWKTPRGILQAILNPHLLQPDSLAAGSYPGSFIESDAFRADRRSDLALVPRLEQIIDNKIEAPAERARMRRVLTYWANPNRTDTESVNGDLTFAGTRRAVYEAFGLPWIGGNAAGGNTQAIAAPVIIAQPIIDPAVEAEADEETPVTPAIAVRPDIPARAPRPIVSAPKPKRLMPTKSELDQLREQIRSWTASGNIENGNRWNEILYLITEQIDPRAIGVTPPLFRKFVTREMVKLQGTTTRSLAYFILPAEAWVRTGLEAFVSLRQDTSMKLDDVEYNRRTLATMMRRLEKSVAAFLDGKIPRLADGQRWSPAVSFTQVLLARAYLRGATHFEAPIPEQMRAVLSDEGSSESDFSARSVPWQEWLTATKGFHERLRVELRAMVSLHLADSSVGTGGAALVDASEIAGAIMRFSGSGKFDPVPSESGGLPDLYVKACELAQYWTEKRLQIERTEFNQIKGRSESLSGLLRGKDVATHLARLDHCISGIAEQLPNAATDKVQAWKQAQARLKLKLEDGAGARVEDLIVALEEEELPANLLKRLVWLARQPARDLEDILTVAQTGERAVEELRNHARDCVREAGGSGSLDDVKQVGRALQLAVAKPSAPGGAA</sequence>
<gene>
    <name evidence="1" type="ORF">N5A92_15105</name>
</gene>
<dbReference type="Proteomes" id="UP001320831">
    <property type="component" value="Unassembled WGS sequence"/>
</dbReference>
<proteinExistence type="predicted"/>
<organism evidence="1 2">
    <name type="scientific">Chelativorans salis</name>
    <dbReference type="NCBI Taxonomy" id="2978478"/>
    <lineage>
        <taxon>Bacteria</taxon>
        <taxon>Pseudomonadati</taxon>
        <taxon>Pseudomonadota</taxon>
        <taxon>Alphaproteobacteria</taxon>
        <taxon>Hyphomicrobiales</taxon>
        <taxon>Phyllobacteriaceae</taxon>
        <taxon>Chelativorans</taxon>
    </lineage>
</organism>
<evidence type="ECO:0008006" key="3">
    <source>
        <dbReference type="Google" id="ProtNLM"/>
    </source>
</evidence>
<protein>
    <recommendedName>
        <fullName evidence="3">Orc1-like AAA ATPase domain-containing protein</fullName>
    </recommendedName>
</protein>
<accession>A0ABT2LRV6</accession>
<evidence type="ECO:0000313" key="2">
    <source>
        <dbReference type="Proteomes" id="UP001320831"/>
    </source>
</evidence>
<keyword evidence="2" id="KW-1185">Reference proteome</keyword>
<reference evidence="1 2" key="1">
    <citation type="submission" date="2022-09" db="EMBL/GenBank/DDBJ databases">
        <title>Chelativorans salina sp. nov., a novel slightly halophilic bacterium isolated from a saline lake sediment enrichment.</title>
        <authorList>
            <person name="Gao L."/>
            <person name="Fang B.-Z."/>
            <person name="Li W.-J."/>
        </authorList>
    </citation>
    <scope>NUCLEOTIDE SEQUENCE [LARGE SCALE GENOMIC DNA]</scope>
    <source>
        <strain evidence="1 2">EGI FJ00035</strain>
    </source>
</reference>
<dbReference type="RefSeq" id="WP_260904222.1">
    <property type="nucleotide sequence ID" value="NZ_JAOCZP010000004.1"/>
</dbReference>
<evidence type="ECO:0000313" key="1">
    <source>
        <dbReference type="EMBL" id="MCT7376363.1"/>
    </source>
</evidence>
<dbReference type="EMBL" id="JAOCZP010000004">
    <property type="protein sequence ID" value="MCT7376363.1"/>
    <property type="molecule type" value="Genomic_DNA"/>
</dbReference>